<sequence>MKQILLFGGSGFLGQSLLEQLASQDVKVYAVTRKLTDDLLQKKTKSIEWIEADLYQPSEWSYLLEDIDVVIDLVGIVREDLEKGLTYQHVIFDAAKTIADAMEDSKGKTFIYVSTNLNTDHTPEKYRQTKKETEDYLLNKAFSTVILRPGFMYGSSRPEKVALAEKILANLEQDSPAWAGRPILVDDVAKTIGTIILDGPERQIYELEHMH</sequence>
<feature type="domain" description="NAD(P)-binding" evidence="1">
    <location>
        <begin position="8"/>
        <end position="192"/>
    </location>
</feature>
<keyword evidence="3" id="KW-1185">Reference proteome</keyword>
<dbReference type="PANTHER" id="PTHR12126:SF16">
    <property type="entry name" value="MIOREX COMPLEX COMPONENT 2"/>
    <property type="match status" value="1"/>
</dbReference>
<dbReference type="InterPro" id="IPR051207">
    <property type="entry name" value="ComplexI_NDUFA9_subunit"/>
</dbReference>
<evidence type="ECO:0000313" key="2">
    <source>
        <dbReference type="EMBL" id="CQR23976.1"/>
    </source>
</evidence>
<organism evidence="2 3">
    <name type="scientific">Streptococcus varani</name>
    <dbReference type="NCBI Taxonomy" id="1608583"/>
    <lineage>
        <taxon>Bacteria</taxon>
        <taxon>Bacillati</taxon>
        <taxon>Bacillota</taxon>
        <taxon>Bacilli</taxon>
        <taxon>Lactobacillales</taxon>
        <taxon>Streptococcaceae</taxon>
        <taxon>Streptococcus</taxon>
    </lineage>
</organism>
<dbReference type="InterPro" id="IPR016040">
    <property type="entry name" value="NAD(P)-bd_dom"/>
</dbReference>
<dbReference type="AlphaFoldDB" id="A0A0E4H6R8"/>
<dbReference type="Pfam" id="PF13460">
    <property type="entry name" value="NAD_binding_10"/>
    <property type="match status" value="1"/>
</dbReference>
<reference evidence="3" key="1">
    <citation type="submission" date="2015-03" db="EMBL/GenBank/DDBJ databases">
        <authorList>
            <person name="Urmite Genomes"/>
        </authorList>
    </citation>
    <scope>NUCLEOTIDE SEQUENCE [LARGE SCALE GENOMIC DNA]</scope>
    <source>
        <strain evidence="3">FF10</strain>
    </source>
</reference>
<dbReference type="Gene3D" id="3.40.50.720">
    <property type="entry name" value="NAD(P)-binding Rossmann-like Domain"/>
    <property type="match status" value="1"/>
</dbReference>
<keyword evidence="2" id="KW-0413">Isomerase</keyword>
<dbReference type="GO" id="GO:0044877">
    <property type="term" value="F:protein-containing complex binding"/>
    <property type="evidence" value="ECO:0007669"/>
    <property type="project" value="TreeGrafter"/>
</dbReference>
<evidence type="ECO:0000313" key="3">
    <source>
        <dbReference type="Proteomes" id="UP000198604"/>
    </source>
</evidence>
<dbReference type="RefSeq" id="WP_093649695.1">
    <property type="nucleotide sequence ID" value="NZ_CTEN01000001.1"/>
</dbReference>
<proteinExistence type="predicted"/>
<dbReference type="STRING" id="1608583.BN1356_00348"/>
<dbReference type="InterPro" id="IPR036291">
    <property type="entry name" value="NAD(P)-bd_dom_sf"/>
</dbReference>
<dbReference type="GO" id="GO:0016853">
    <property type="term" value="F:isomerase activity"/>
    <property type="evidence" value="ECO:0007669"/>
    <property type="project" value="UniProtKB-KW"/>
</dbReference>
<accession>A0A0E4H6R8</accession>
<name>A0A0E4H6R8_9STRE</name>
<dbReference type="PANTHER" id="PTHR12126">
    <property type="entry name" value="NADH-UBIQUINONE OXIDOREDUCTASE 39 KDA SUBUNIT-RELATED"/>
    <property type="match status" value="1"/>
</dbReference>
<protein>
    <submittedName>
        <fullName evidence="2">3-beta hydroxysteroid dehydrogenase/isomerase family protein</fullName>
    </submittedName>
</protein>
<dbReference type="OrthoDB" id="2216847at2"/>
<gene>
    <name evidence="2" type="ORF">BN1356_00348</name>
</gene>
<dbReference type="Proteomes" id="UP000198604">
    <property type="component" value="Unassembled WGS sequence"/>
</dbReference>
<evidence type="ECO:0000259" key="1">
    <source>
        <dbReference type="Pfam" id="PF13460"/>
    </source>
</evidence>
<dbReference type="SUPFAM" id="SSF51735">
    <property type="entry name" value="NAD(P)-binding Rossmann-fold domains"/>
    <property type="match status" value="1"/>
</dbReference>
<dbReference type="EMBL" id="CTEN01000001">
    <property type="protein sequence ID" value="CQR23976.1"/>
    <property type="molecule type" value="Genomic_DNA"/>
</dbReference>